<keyword evidence="1" id="KW-0805">Transcription regulation</keyword>
<protein>
    <submittedName>
        <fullName evidence="5">AraC family transcriptional regulator ligand-binding domain-containing protein</fullName>
    </submittedName>
</protein>
<dbReference type="Pfam" id="PF12833">
    <property type="entry name" value="HTH_18"/>
    <property type="match status" value="1"/>
</dbReference>
<dbReference type="InterPro" id="IPR020449">
    <property type="entry name" value="Tscrpt_reg_AraC-type_HTH"/>
</dbReference>
<dbReference type="SMART" id="SM00342">
    <property type="entry name" value="HTH_ARAC"/>
    <property type="match status" value="1"/>
</dbReference>
<gene>
    <name evidence="5" type="ORF">V1Y59_20510</name>
</gene>
<accession>A0ABU7MYZ0</accession>
<keyword evidence="3" id="KW-0804">Transcription</keyword>
<reference evidence="5 6" key="1">
    <citation type="submission" date="2024-01" db="EMBL/GenBank/DDBJ databases">
        <title>Draft genome sequence of Gordonia sp. PKS22-38.</title>
        <authorList>
            <person name="Suphannarot A."/>
            <person name="Mingma R."/>
        </authorList>
    </citation>
    <scope>NUCLEOTIDE SEQUENCE [LARGE SCALE GENOMIC DNA]</scope>
    <source>
        <strain evidence="5 6">PKS22-38</strain>
    </source>
</reference>
<dbReference type="RefSeq" id="WP_330506893.1">
    <property type="nucleotide sequence ID" value="NZ_JAZDUE010000020.1"/>
</dbReference>
<dbReference type="SUPFAM" id="SSF46689">
    <property type="entry name" value="Homeodomain-like"/>
    <property type="match status" value="1"/>
</dbReference>
<dbReference type="Proteomes" id="UP001335729">
    <property type="component" value="Unassembled WGS sequence"/>
</dbReference>
<dbReference type="Gene3D" id="1.10.10.60">
    <property type="entry name" value="Homeodomain-like"/>
    <property type="match status" value="1"/>
</dbReference>
<dbReference type="PRINTS" id="PR00032">
    <property type="entry name" value="HTHARAC"/>
</dbReference>
<name>A0ABU7MYZ0_9ACTN</name>
<feature type="domain" description="HTH araC/xylS-type" evidence="4">
    <location>
        <begin position="234"/>
        <end position="332"/>
    </location>
</feature>
<keyword evidence="6" id="KW-1185">Reference proteome</keyword>
<keyword evidence="2" id="KW-0238">DNA-binding</keyword>
<dbReference type="PANTHER" id="PTHR47894:SF4">
    <property type="entry name" value="HTH-TYPE TRANSCRIPTIONAL REGULATOR GADX"/>
    <property type="match status" value="1"/>
</dbReference>
<comment type="caution">
    <text evidence="5">The sequence shown here is derived from an EMBL/GenBank/DDBJ whole genome shotgun (WGS) entry which is preliminary data.</text>
</comment>
<proteinExistence type="predicted"/>
<dbReference type="PANTHER" id="PTHR47894">
    <property type="entry name" value="HTH-TYPE TRANSCRIPTIONAL REGULATOR GADX"/>
    <property type="match status" value="1"/>
</dbReference>
<dbReference type="InterPro" id="IPR032687">
    <property type="entry name" value="AraC-type_N"/>
</dbReference>
<dbReference type="InterPro" id="IPR018060">
    <property type="entry name" value="HTH_AraC"/>
</dbReference>
<sequence length="333" mass="36707">MNDLIRAINLHGFDELVAEMGGDPGPLRSQFGLTPGIEQREETFISFDALAGLIALAATDRSCLDFGMRLAERQGMPILGPVAVIARNAATVHDGIAAIARFMPAHSPALRLAIEPPEPAADIRIRYDVLRRAVHDLRQANELAMANSARIVRLLSGGTSGPTRVWLPHAQMSPDASYERLIGCPVTFSSTWCGLSVSREVMARTIDAADPQTRRLATTYLESAFPQTGAPLATRVGELIRRLLPTGAYSADVVADHLHLHRRTLQRRLMDEGVTYASVLDEQRRDLAVRYLGQPEMQVGQIAVLLGYTEQSAFNRAFRRWFATSPRAFRRSI</sequence>
<evidence type="ECO:0000313" key="5">
    <source>
        <dbReference type="EMBL" id="MEE4025478.1"/>
    </source>
</evidence>
<dbReference type="InterPro" id="IPR009057">
    <property type="entry name" value="Homeodomain-like_sf"/>
</dbReference>
<evidence type="ECO:0000256" key="3">
    <source>
        <dbReference type="ARBA" id="ARBA00023163"/>
    </source>
</evidence>
<dbReference type="EMBL" id="JAZDUE010000020">
    <property type="protein sequence ID" value="MEE4025478.1"/>
    <property type="molecule type" value="Genomic_DNA"/>
</dbReference>
<organism evidence="5 6">
    <name type="scientific">Gordonia prachuapensis</name>
    <dbReference type="NCBI Taxonomy" id="3115651"/>
    <lineage>
        <taxon>Bacteria</taxon>
        <taxon>Bacillati</taxon>
        <taxon>Actinomycetota</taxon>
        <taxon>Actinomycetes</taxon>
        <taxon>Mycobacteriales</taxon>
        <taxon>Gordoniaceae</taxon>
        <taxon>Gordonia</taxon>
    </lineage>
</organism>
<dbReference type="PROSITE" id="PS01124">
    <property type="entry name" value="HTH_ARAC_FAMILY_2"/>
    <property type="match status" value="1"/>
</dbReference>
<evidence type="ECO:0000256" key="2">
    <source>
        <dbReference type="ARBA" id="ARBA00023125"/>
    </source>
</evidence>
<evidence type="ECO:0000259" key="4">
    <source>
        <dbReference type="PROSITE" id="PS01124"/>
    </source>
</evidence>
<evidence type="ECO:0000313" key="6">
    <source>
        <dbReference type="Proteomes" id="UP001335729"/>
    </source>
</evidence>
<dbReference type="Pfam" id="PF12625">
    <property type="entry name" value="Arabinose_bd"/>
    <property type="match status" value="1"/>
</dbReference>
<evidence type="ECO:0000256" key="1">
    <source>
        <dbReference type="ARBA" id="ARBA00023015"/>
    </source>
</evidence>